<evidence type="ECO:0000313" key="2">
    <source>
        <dbReference type="EMBL" id="EAI5407828.1"/>
    </source>
</evidence>
<dbReference type="AlphaFoldDB" id="A0A5L4J0K7"/>
<dbReference type="EMBL" id="AACCXK010000010">
    <property type="protein sequence ID" value="EAK0453304.1"/>
    <property type="molecule type" value="Genomic_DNA"/>
</dbReference>
<dbReference type="InterPro" id="IPR029062">
    <property type="entry name" value="Class_I_gatase-like"/>
</dbReference>
<proteinExistence type="predicted"/>
<dbReference type="Proteomes" id="UP000557842">
    <property type="component" value="Unassembled WGS sequence"/>
</dbReference>
<accession>A0A5L4J0K7</accession>
<dbReference type="SUPFAM" id="SSF52317">
    <property type="entry name" value="Class I glutamine amidotransferase-like"/>
    <property type="match status" value="1"/>
</dbReference>
<dbReference type="GO" id="GO:0005737">
    <property type="term" value="C:cytoplasm"/>
    <property type="evidence" value="ECO:0007669"/>
    <property type="project" value="TreeGrafter"/>
</dbReference>
<evidence type="ECO:0000313" key="3">
    <source>
        <dbReference type="EMBL" id="EAK0453304.1"/>
    </source>
</evidence>
<dbReference type="InterPro" id="IPR050325">
    <property type="entry name" value="Prot/Nucl_acid_deglycase"/>
</dbReference>
<dbReference type="EMBL" id="AACCXM010000001">
    <property type="protein sequence ID" value="EAK0467801.1"/>
    <property type="molecule type" value="Genomic_DNA"/>
</dbReference>
<dbReference type="EMBL" id="AABQDW010000005">
    <property type="protein sequence ID" value="EAI5407828.1"/>
    <property type="molecule type" value="Genomic_DNA"/>
</dbReference>
<evidence type="ECO:0000313" key="4">
    <source>
        <dbReference type="EMBL" id="EAK0467801.1"/>
    </source>
</evidence>
<dbReference type="RefSeq" id="WP_065844244.1">
    <property type="nucleotide sequence ID" value="NZ_AABUZP020000005.1"/>
</dbReference>
<dbReference type="NCBIfam" id="TIGR01383">
    <property type="entry name" value="not_thiJ"/>
    <property type="match status" value="1"/>
</dbReference>
<dbReference type="Gene3D" id="3.40.50.880">
    <property type="match status" value="1"/>
</dbReference>
<dbReference type="CDD" id="cd03135">
    <property type="entry name" value="GATase1_DJ-1"/>
    <property type="match status" value="1"/>
</dbReference>
<feature type="domain" description="DJ-1/PfpI" evidence="1">
    <location>
        <begin position="1"/>
        <end position="162"/>
    </location>
</feature>
<organism evidence="4">
    <name type="scientific">Campylobacter fetus</name>
    <dbReference type="NCBI Taxonomy" id="196"/>
    <lineage>
        <taxon>Bacteria</taxon>
        <taxon>Pseudomonadati</taxon>
        <taxon>Campylobacterota</taxon>
        <taxon>Epsilonproteobacteria</taxon>
        <taxon>Campylobacterales</taxon>
        <taxon>Campylobacteraceae</taxon>
        <taxon>Campylobacter</taxon>
    </lineage>
</organism>
<dbReference type="PANTHER" id="PTHR48094">
    <property type="entry name" value="PROTEIN/NUCLEIC ACID DEGLYCASE DJ-1-RELATED"/>
    <property type="match status" value="1"/>
</dbReference>
<comment type="caution">
    <text evidence="4">The sequence shown here is derived from an EMBL/GenBank/DDBJ whole genome shotgun (WGS) entry which is preliminary data.</text>
</comment>
<dbReference type="Pfam" id="PF01965">
    <property type="entry name" value="DJ-1_PfpI"/>
    <property type="match status" value="1"/>
</dbReference>
<protein>
    <submittedName>
        <fullName evidence="4">DJ-1/PfpI family protein</fullName>
    </submittedName>
</protein>
<dbReference type="InterPro" id="IPR006287">
    <property type="entry name" value="DJ-1"/>
</dbReference>
<name>A0A5L4J0K7_CAMFE</name>
<evidence type="ECO:0000313" key="5">
    <source>
        <dbReference type="Proteomes" id="UP000557842"/>
    </source>
</evidence>
<gene>
    <name evidence="3" type="ORF">AAH17_06470</name>
    <name evidence="4" type="ORF">AAH24_00230</name>
    <name evidence="2" type="ORF">BVH53_03845</name>
</gene>
<reference evidence="4 5" key="1">
    <citation type="submission" date="2018-05" db="EMBL/GenBank/DDBJ databases">
        <authorList>
            <consortium name="PulseNet: The National Subtyping Network for Foodborne Disease Surveillance"/>
            <person name="Tarr C.L."/>
            <person name="Trees E."/>
            <person name="Katz L.S."/>
            <person name="Carleton-Romer H.A."/>
            <person name="Stroika S."/>
            <person name="Kucerova Z."/>
            <person name="Roache K.F."/>
            <person name="Sabol A.L."/>
            <person name="Besser J."/>
            <person name="Gerner-Smidt P."/>
        </authorList>
    </citation>
    <scope>NUCLEOTIDE SEQUENCE</scope>
    <source>
        <strain evidence="3">2014D-0197</strain>
        <strain evidence="2 5">2016D-0221</strain>
        <strain evidence="4">D4313</strain>
    </source>
</reference>
<sequence>MKVAVMLVDGFEEIEATTIIDVLRRAGIDAVFVGLNSDTAIGAHNVSMKADVAFDDINFDNFDMIVLPGGLPGAEYLAKSEKLQKVLKDFDEKDKFIGAICAAPWALSTSNVLGDSYTCYPGFEKVVAKGGYVSDKNVVIDGNIITSKGPATAMEFALELVKVLQGNEKYIEVKDGLLF</sequence>
<evidence type="ECO:0000259" key="1">
    <source>
        <dbReference type="Pfam" id="PF01965"/>
    </source>
</evidence>
<dbReference type="InterPro" id="IPR002818">
    <property type="entry name" value="DJ-1/PfpI"/>
</dbReference>
<dbReference type="PANTHER" id="PTHR48094:SF12">
    <property type="entry name" value="PARKINSON DISEASE PROTEIN 7 HOMOLOG"/>
    <property type="match status" value="1"/>
</dbReference>